<dbReference type="EMBL" id="JATAAI010000006">
    <property type="protein sequence ID" value="KAK1745059.1"/>
    <property type="molecule type" value="Genomic_DNA"/>
</dbReference>
<evidence type="ECO:0000256" key="2">
    <source>
        <dbReference type="SAM" id="MobiDB-lite"/>
    </source>
</evidence>
<dbReference type="GO" id="GO:0097730">
    <property type="term" value="C:non-motile cilium"/>
    <property type="evidence" value="ECO:0007669"/>
    <property type="project" value="TreeGrafter"/>
</dbReference>
<dbReference type="Pfam" id="PF13181">
    <property type="entry name" value="TPR_8"/>
    <property type="match status" value="1"/>
</dbReference>
<dbReference type="Pfam" id="PF13424">
    <property type="entry name" value="TPR_12"/>
    <property type="match status" value="1"/>
</dbReference>
<dbReference type="PANTHER" id="PTHR44117">
    <property type="entry name" value="INTRAFLAGELLAR TRANSPORT PROTEIN 88 HOMOLOG"/>
    <property type="match status" value="1"/>
</dbReference>
<dbReference type="PROSITE" id="PS50005">
    <property type="entry name" value="TPR"/>
    <property type="match status" value="3"/>
</dbReference>
<dbReference type="AlphaFoldDB" id="A0AAD8YEJ7"/>
<accession>A0AAD8YEJ7</accession>
<feature type="repeat" description="TPR" evidence="1">
    <location>
        <begin position="395"/>
        <end position="428"/>
    </location>
</feature>
<dbReference type="GO" id="GO:0097546">
    <property type="term" value="C:ciliary base"/>
    <property type="evidence" value="ECO:0007669"/>
    <property type="project" value="TreeGrafter"/>
</dbReference>
<dbReference type="SMART" id="SM00028">
    <property type="entry name" value="TPR"/>
    <property type="match status" value="7"/>
</dbReference>
<protein>
    <submittedName>
        <fullName evidence="3">Tetratricopeptide repeat protein</fullName>
    </submittedName>
</protein>
<sequence>MNPHGIDTPVQRKQSSDYRPIGLGNEHLLTDTITAILPIRSEARPQLREKKYEEALEKAKEAVKKEQLMRKRDKSRGELMFSTLFNLASAYDANSMHDKALKTYSICLTKQRGHPFAGRLRISMGNIYYAQHDYPSAIKCYEMALDQLSKDDQAIRSKLRWNIGNAFFRSGRLREAVKNYQDVMDSNSNPDYQTGFNLFLCHYALGDEDAMKQILKNLAAIRADDSAEDDSVDQVLSTQIEEGADHQAFIHLSTHDQLLLTAARLLASSLDETDVTASHDWVCSVLEDNHEHVVTHLELEQAINKLKGREFGIATEMFKELQKKSKALALTNLSCLSFLGGDGQKASDYADNAIEADRYSATALVNKANCFFLDGDFATAKDMYLEAIEIEADCFEAIYCLGLSLLSQGDAEHALQAFEKLHKLTPNNPEVIYQIADIYDLQGRYMDAIKWFSVLTARIPNDSNTLSRLGQLYLNANEDPQEAMHYKLESFRNFPLDLDVIGWIGSEFVKDELYGKSIYFFQQAALIQPNEVKWGLMIASALRRVEEYESALREYERLQQSFPDNGECKRNILTLRQMLGKVDRS</sequence>
<dbReference type="GO" id="GO:0019894">
    <property type="term" value="F:kinesin binding"/>
    <property type="evidence" value="ECO:0007669"/>
    <property type="project" value="TreeGrafter"/>
</dbReference>
<dbReference type="PANTHER" id="PTHR44117:SF1">
    <property type="entry name" value="INTRAFLAGELLAR TRANSPORT PROTEIN 88 HOMOLOG"/>
    <property type="match status" value="1"/>
</dbReference>
<organism evidence="3 4">
    <name type="scientific">Skeletonema marinoi</name>
    <dbReference type="NCBI Taxonomy" id="267567"/>
    <lineage>
        <taxon>Eukaryota</taxon>
        <taxon>Sar</taxon>
        <taxon>Stramenopiles</taxon>
        <taxon>Ochrophyta</taxon>
        <taxon>Bacillariophyta</taxon>
        <taxon>Coscinodiscophyceae</taxon>
        <taxon>Thalassiosirophycidae</taxon>
        <taxon>Thalassiosirales</taxon>
        <taxon>Skeletonemataceae</taxon>
        <taxon>Skeletonema</taxon>
        <taxon>Skeletonema marinoi-dohrnii complex</taxon>
    </lineage>
</organism>
<dbReference type="Proteomes" id="UP001224775">
    <property type="component" value="Unassembled WGS sequence"/>
</dbReference>
<dbReference type="InterPro" id="IPR011990">
    <property type="entry name" value="TPR-like_helical_dom_sf"/>
</dbReference>
<evidence type="ECO:0000256" key="1">
    <source>
        <dbReference type="PROSITE-ProRule" id="PRU00339"/>
    </source>
</evidence>
<comment type="caution">
    <text evidence="3">The sequence shown here is derived from an EMBL/GenBank/DDBJ whole genome shotgun (WGS) entry which is preliminary data.</text>
</comment>
<feature type="repeat" description="TPR" evidence="1">
    <location>
        <begin position="157"/>
        <end position="190"/>
    </location>
</feature>
<proteinExistence type="predicted"/>
<dbReference type="Gene3D" id="1.25.40.10">
    <property type="entry name" value="Tetratricopeptide repeat domain"/>
    <property type="match status" value="3"/>
</dbReference>
<evidence type="ECO:0000313" key="3">
    <source>
        <dbReference type="EMBL" id="KAK1745059.1"/>
    </source>
</evidence>
<evidence type="ECO:0000313" key="4">
    <source>
        <dbReference type="Proteomes" id="UP001224775"/>
    </source>
</evidence>
<dbReference type="GO" id="GO:1905515">
    <property type="term" value="P:non-motile cilium assembly"/>
    <property type="evidence" value="ECO:0007669"/>
    <property type="project" value="TreeGrafter"/>
</dbReference>
<name>A0AAD8YEJ7_9STRA</name>
<feature type="region of interest" description="Disordered" evidence="2">
    <location>
        <begin position="1"/>
        <end position="21"/>
    </location>
</feature>
<dbReference type="GO" id="GO:0042073">
    <property type="term" value="P:intraciliary transport"/>
    <property type="evidence" value="ECO:0007669"/>
    <property type="project" value="TreeGrafter"/>
</dbReference>
<dbReference type="InterPro" id="IPR019734">
    <property type="entry name" value="TPR_rpt"/>
</dbReference>
<dbReference type="Pfam" id="PF14559">
    <property type="entry name" value="TPR_19"/>
    <property type="match status" value="1"/>
</dbReference>
<reference evidence="3" key="1">
    <citation type="submission" date="2023-06" db="EMBL/GenBank/DDBJ databases">
        <title>Survivors Of The Sea: Transcriptome response of Skeletonema marinoi to long-term dormancy.</title>
        <authorList>
            <person name="Pinder M.I.M."/>
            <person name="Kourtchenko O."/>
            <person name="Robertson E.K."/>
            <person name="Larsson T."/>
            <person name="Maumus F."/>
            <person name="Osuna-Cruz C.M."/>
            <person name="Vancaester E."/>
            <person name="Stenow R."/>
            <person name="Vandepoele K."/>
            <person name="Ploug H."/>
            <person name="Bruchert V."/>
            <person name="Godhe A."/>
            <person name="Topel M."/>
        </authorList>
    </citation>
    <scope>NUCLEOTIDE SEQUENCE</scope>
    <source>
        <strain evidence="3">R05AC</strain>
    </source>
</reference>
<keyword evidence="4" id="KW-1185">Reference proteome</keyword>
<keyword evidence="1" id="KW-0802">TPR repeat</keyword>
<gene>
    <name evidence="3" type="ORF">QTG54_004350</name>
</gene>
<dbReference type="GO" id="GO:0005814">
    <property type="term" value="C:centriole"/>
    <property type="evidence" value="ECO:0007669"/>
    <property type="project" value="TreeGrafter"/>
</dbReference>
<dbReference type="SUPFAM" id="SSF48452">
    <property type="entry name" value="TPR-like"/>
    <property type="match status" value="3"/>
</dbReference>
<feature type="repeat" description="TPR" evidence="1">
    <location>
        <begin position="118"/>
        <end position="151"/>
    </location>
</feature>
<dbReference type="GO" id="GO:0036064">
    <property type="term" value="C:ciliary basal body"/>
    <property type="evidence" value="ECO:0007669"/>
    <property type="project" value="TreeGrafter"/>
</dbReference>